<sequence>MQKVILIDDDHITHFIFENLLSDEGIDFKAYDSAQSFLNENKSVEDCILLMDVNMPVISGYQLWSILNENYDLSSTSVTIFTSDIRVKNEFSSLNSNVHFIEKHEVNLDTIKALQHGDR</sequence>
<dbReference type="GO" id="GO:0000160">
    <property type="term" value="P:phosphorelay signal transduction system"/>
    <property type="evidence" value="ECO:0007669"/>
    <property type="project" value="InterPro"/>
</dbReference>
<reference evidence="3 4" key="1">
    <citation type="submission" date="2016-10" db="EMBL/GenBank/DDBJ databases">
        <authorList>
            <person name="de Groot N.N."/>
        </authorList>
    </citation>
    <scope>NUCLEOTIDE SEQUENCE [LARGE SCALE GENOMIC DNA]</scope>
    <source>
        <strain evidence="3 4">CGMCC 1.7005</strain>
    </source>
</reference>
<name>A0A1I7AXY7_9FLAO</name>
<accession>A0A1I7AXY7</accession>
<dbReference type="RefSeq" id="WP_090250187.1">
    <property type="nucleotide sequence ID" value="NZ_FPAS01000004.1"/>
</dbReference>
<feature type="domain" description="Response regulatory" evidence="2">
    <location>
        <begin position="3"/>
        <end position="118"/>
    </location>
</feature>
<dbReference type="STRING" id="477690.SAMN05216474_2385"/>
<dbReference type="SUPFAM" id="SSF52172">
    <property type="entry name" value="CheY-like"/>
    <property type="match status" value="1"/>
</dbReference>
<organism evidence="3 4">
    <name type="scientific">Lishizhenia tianjinensis</name>
    <dbReference type="NCBI Taxonomy" id="477690"/>
    <lineage>
        <taxon>Bacteria</taxon>
        <taxon>Pseudomonadati</taxon>
        <taxon>Bacteroidota</taxon>
        <taxon>Flavobacteriia</taxon>
        <taxon>Flavobacteriales</taxon>
        <taxon>Crocinitomicaceae</taxon>
        <taxon>Lishizhenia</taxon>
    </lineage>
</organism>
<keyword evidence="1" id="KW-0597">Phosphoprotein</keyword>
<dbReference type="Pfam" id="PF00072">
    <property type="entry name" value="Response_reg"/>
    <property type="match status" value="1"/>
</dbReference>
<dbReference type="PROSITE" id="PS50110">
    <property type="entry name" value="RESPONSE_REGULATORY"/>
    <property type="match status" value="1"/>
</dbReference>
<gene>
    <name evidence="3" type="ORF">SAMN05216474_2385</name>
</gene>
<dbReference type="AlphaFoldDB" id="A0A1I7AXY7"/>
<keyword evidence="4" id="KW-1185">Reference proteome</keyword>
<evidence type="ECO:0000256" key="1">
    <source>
        <dbReference type="PROSITE-ProRule" id="PRU00169"/>
    </source>
</evidence>
<evidence type="ECO:0000313" key="4">
    <source>
        <dbReference type="Proteomes" id="UP000236454"/>
    </source>
</evidence>
<evidence type="ECO:0000313" key="3">
    <source>
        <dbReference type="EMBL" id="SFT79751.1"/>
    </source>
</evidence>
<dbReference type="InterPro" id="IPR001789">
    <property type="entry name" value="Sig_transdc_resp-reg_receiver"/>
</dbReference>
<dbReference type="Proteomes" id="UP000236454">
    <property type="component" value="Unassembled WGS sequence"/>
</dbReference>
<proteinExistence type="predicted"/>
<feature type="modified residue" description="4-aspartylphosphate" evidence="1">
    <location>
        <position position="52"/>
    </location>
</feature>
<dbReference type="EMBL" id="FPAS01000004">
    <property type="protein sequence ID" value="SFT79751.1"/>
    <property type="molecule type" value="Genomic_DNA"/>
</dbReference>
<dbReference type="InterPro" id="IPR011006">
    <property type="entry name" value="CheY-like_superfamily"/>
</dbReference>
<evidence type="ECO:0000259" key="2">
    <source>
        <dbReference type="PROSITE" id="PS50110"/>
    </source>
</evidence>
<dbReference type="CDD" id="cd00156">
    <property type="entry name" value="REC"/>
    <property type="match status" value="1"/>
</dbReference>
<dbReference type="OrthoDB" id="673128at2"/>
<protein>
    <submittedName>
        <fullName evidence="3">Response regulator receiver domain-containing protein</fullName>
    </submittedName>
</protein>
<dbReference type="Gene3D" id="3.40.50.2300">
    <property type="match status" value="1"/>
</dbReference>